<feature type="region of interest" description="Disordered" evidence="1">
    <location>
        <begin position="1"/>
        <end position="31"/>
    </location>
</feature>
<keyword evidence="3" id="KW-1185">Reference proteome</keyword>
<comment type="caution">
    <text evidence="2">The sequence shown here is derived from an EMBL/GenBank/DDBJ whole genome shotgun (WGS) entry which is preliminary data.</text>
</comment>
<protein>
    <recommendedName>
        <fullName evidence="4">F-box domain-containing protein</fullName>
    </recommendedName>
</protein>
<evidence type="ECO:0008006" key="4">
    <source>
        <dbReference type="Google" id="ProtNLM"/>
    </source>
</evidence>
<sequence length="252" mass="30671">MPPVLRKRKQVPEPGEEETCEKKPKNEPESTSWFDIPLEMREMVIDKMDAKTRCEFTRCSTKCEDEVKASKNHLYSLHVFDCETSVYISFKFEKEARFHDFCMKFRKSYEKETKIWYRVCMFDDWDDEDEDWEPDAQRYFGDFGHSKWRKKEEGKWQTVVLKYLKNYLEVYKNSIRELEIFHYSMPLKNIDIKNLKRLEHLDVRFEKPRCKKIFSKLVFSISVRFQIFEHASYLTQTSHSNKFAISKEKFCM</sequence>
<name>A0A9P1N054_9PELO</name>
<evidence type="ECO:0000256" key="1">
    <source>
        <dbReference type="SAM" id="MobiDB-lite"/>
    </source>
</evidence>
<evidence type="ECO:0000313" key="3">
    <source>
        <dbReference type="Proteomes" id="UP001152747"/>
    </source>
</evidence>
<organism evidence="2 3">
    <name type="scientific">Caenorhabditis angaria</name>
    <dbReference type="NCBI Taxonomy" id="860376"/>
    <lineage>
        <taxon>Eukaryota</taxon>
        <taxon>Metazoa</taxon>
        <taxon>Ecdysozoa</taxon>
        <taxon>Nematoda</taxon>
        <taxon>Chromadorea</taxon>
        <taxon>Rhabditida</taxon>
        <taxon>Rhabditina</taxon>
        <taxon>Rhabditomorpha</taxon>
        <taxon>Rhabditoidea</taxon>
        <taxon>Rhabditidae</taxon>
        <taxon>Peloderinae</taxon>
        <taxon>Caenorhabditis</taxon>
    </lineage>
</organism>
<dbReference type="Proteomes" id="UP001152747">
    <property type="component" value="Unassembled WGS sequence"/>
</dbReference>
<dbReference type="EMBL" id="CANHGI010000003">
    <property type="protein sequence ID" value="CAI5445088.1"/>
    <property type="molecule type" value="Genomic_DNA"/>
</dbReference>
<gene>
    <name evidence="2" type="ORF">CAMP_LOCUS7725</name>
</gene>
<dbReference type="AlphaFoldDB" id="A0A9P1N054"/>
<reference evidence="2" key="1">
    <citation type="submission" date="2022-11" db="EMBL/GenBank/DDBJ databases">
        <authorList>
            <person name="Kikuchi T."/>
        </authorList>
    </citation>
    <scope>NUCLEOTIDE SEQUENCE</scope>
    <source>
        <strain evidence="2">PS1010</strain>
    </source>
</reference>
<accession>A0A9P1N054</accession>
<evidence type="ECO:0000313" key="2">
    <source>
        <dbReference type="EMBL" id="CAI5445088.1"/>
    </source>
</evidence>
<proteinExistence type="predicted"/>